<proteinExistence type="predicted"/>
<dbReference type="RefSeq" id="WP_317541073.1">
    <property type="nucleotide sequence ID" value="NZ_JAWLKB010000003.1"/>
</dbReference>
<dbReference type="Gene3D" id="3.40.430.10">
    <property type="entry name" value="Dihydrofolate Reductase, subunit A"/>
    <property type="match status" value="1"/>
</dbReference>
<comment type="caution">
    <text evidence="2">The sequence shown here is derived from an EMBL/GenBank/DDBJ whole genome shotgun (WGS) entry which is preliminary data.</text>
</comment>
<name>A0ABU4BRM9_RHOGO</name>
<sequence>MIFEDAREHSMVEKGIAAMKLTTITNVSLDGVMQGLGGADEDRRGGFERGGWALPLFGKDIEGTTFVKDVYQRADAFLFGRRTYEIFAGYWGVMEDSGNPIATALNTRPKYVASTTLTGPGWANTTVLSGDLATAIRELKAKPGGELQVHGSGNLVRWLFDNRLVDEITLLIYPMIIGQGTRLFPESGPDIALDLVDSRVTSKGVTIQVYRPTGRPEYATAVAD</sequence>
<accession>A0ABU4BRM9</accession>
<dbReference type="PANTHER" id="PTHR38011">
    <property type="entry name" value="DIHYDROFOLATE REDUCTASE FAMILY PROTEIN (AFU_ORTHOLOGUE AFUA_8G06820)"/>
    <property type="match status" value="1"/>
</dbReference>
<evidence type="ECO:0000259" key="1">
    <source>
        <dbReference type="Pfam" id="PF01872"/>
    </source>
</evidence>
<reference evidence="2 3" key="1">
    <citation type="submission" date="2023-10" db="EMBL/GenBank/DDBJ databases">
        <title>Development of a sustainable strategy for remediation of hydrocarbon-contaminated territories based on the waste exchange concept.</title>
        <authorList>
            <person name="Krivoruchko A."/>
        </authorList>
    </citation>
    <scope>NUCLEOTIDE SEQUENCE [LARGE SCALE GENOMIC DNA]</scope>
    <source>
        <strain evidence="2 3">IEGM 1203</strain>
    </source>
</reference>
<evidence type="ECO:0000313" key="2">
    <source>
        <dbReference type="EMBL" id="MDV6266708.1"/>
    </source>
</evidence>
<protein>
    <submittedName>
        <fullName evidence="2">Dihydrofolate reductase family protein</fullName>
    </submittedName>
</protein>
<feature type="domain" description="Bacterial bifunctional deaminase-reductase C-terminal" evidence="1">
    <location>
        <begin position="22"/>
        <end position="206"/>
    </location>
</feature>
<dbReference type="InterPro" id="IPR002734">
    <property type="entry name" value="RibDG_C"/>
</dbReference>
<dbReference type="SUPFAM" id="SSF53597">
    <property type="entry name" value="Dihydrofolate reductase-like"/>
    <property type="match status" value="1"/>
</dbReference>
<organism evidence="2 3">
    <name type="scientific">Rhodococcus globerulus</name>
    <dbReference type="NCBI Taxonomy" id="33008"/>
    <lineage>
        <taxon>Bacteria</taxon>
        <taxon>Bacillati</taxon>
        <taxon>Actinomycetota</taxon>
        <taxon>Actinomycetes</taxon>
        <taxon>Mycobacteriales</taxon>
        <taxon>Nocardiaceae</taxon>
        <taxon>Rhodococcus</taxon>
    </lineage>
</organism>
<keyword evidence="3" id="KW-1185">Reference proteome</keyword>
<gene>
    <name evidence="2" type="ORF">R3Q16_08840</name>
</gene>
<evidence type="ECO:0000313" key="3">
    <source>
        <dbReference type="Proteomes" id="UP001185927"/>
    </source>
</evidence>
<dbReference type="Proteomes" id="UP001185927">
    <property type="component" value="Unassembled WGS sequence"/>
</dbReference>
<dbReference type="PANTHER" id="PTHR38011:SF2">
    <property type="entry name" value="BIFUNCTIONAL DEAMINASE-REDUCTASE DOMAIN PROTEIN"/>
    <property type="match status" value="1"/>
</dbReference>
<dbReference type="InterPro" id="IPR050765">
    <property type="entry name" value="Riboflavin_Biosynth_HTPR"/>
</dbReference>
<dbReference type="InterPro" id="IPR024072">
    <property type="entry name" value="DHFR-like_dom_sf"/>
</dbReference>
<dbReference type="EMBL" id="JAWLKB010000003">
    <property type="protein sequence ID" value="MDV6266708.1"/>
    <property type="molecule type" value="Genomic_DNA"/>
</dbReference>
<dbReference type="Pfam" id="PF01872">
    <property type="entry name" value="RibD_C"/>
    <property type="match status" value="1"/>
</dbReference>